<sequence>MKKTSVVTPDQEGGSVPPDTRGEAADETVGDSGEAAVRTGAGGDAETGGASVGDLTPAGSDIAVRHGRSWRRWLPRPLTAVLTMLLAVAVVLAVVFGWKLEDRNDRNEAGRAALAAAQDYAVALTSIDASRIDADFATVLNGATGRFKDMYSQSSGQLKPMLLQAKSVSKGRVVAAGVRSASENQAVVMLFVDAEITNVTNPEPRIDRNRILMTMDRVDGRWLASEVELP</sequence>
<accession>A0A370GN82</accession>
<name>A0A370GN82_9NOCA</name>
<dbReference type="EMBL" id="QQAZ01000014">
    <property type="protein sequence ID" value="RDI45041.1"/>
    <property type="molecule type" value="Genomic_DNA"/>
</dbReference>
<feature type="region of interest" description="Disordered" evidence="3">
    <location>
        <begin position="1"/>
        <end position="57"/>
    </location>
</feature>
<comment type="caution">
    <text evidence="5">The sequence shown here is derived from an EMBL/GenBank/DDBJ whole genome shotgun (WGS) entry which is preliminary data.</text>
</comment>
<dbReference type="PANTHER" id="PTHR37042">
    <property type="entry name" value="OUTER MEMBRANE PROTEIN RV1973"/>
    <property type="match status" value="1"/>
</dbReference>
<dbReference type="STRING" id="1210089.GCA_001613165_02753"/>
<comment type="subcellular location">
    <subcellularLocation>
        <location evidence="1">Membrane</location>
    </subcellularLocation>
</comment>
<evidence type="ECO:0000256" key="2">
    <source>
        <dbReference type="ARBA" id="ARBA00023136"/>
    </source>
</evidence>
<dbReference type="AlphaFoldDB" id="A0A370GN82"/>
<evidence type="ECO:0000313" key="6">
    <source>
        <dbReference type="Proteomes" id="UP000255355"/>
    </source>
</evidence>
<evidence type="ECO:0000256" key="3">
    <source>
        <dbReference type="SAM" id="MobiDB-lite"/>
    </source>
</evidence>
<keyword evidence="4" id="KW-1133">Transmembrane helix</keyword>
<gene>
    <name evidence="5" type="ORF">DFR68_11462</name>
</gene>
<organism evidence="5 6">
    <name type="scientific">Nocardia mexicana</name>
    <dbReference type="NCBI Taxonomy" id="279262"/>
    <lineage>
        <taxon>Bacteria</taxon>
        <taxon>Bacillati</taxon>
        <taxon>Actinomycetota</taxon>
        <taxon>Actinomycetes</taxon>
        <taxon>Mycobacteriales</taxon>
        <taxon>Nocardiaceae</taxon>
        <taxon>Nocardia</taxon>
    </lineage>
</organism>
<dbReference type="RefSeq" id="WP_068019139.1">
    <property type="nucleotide sequence ID" value="NZ_QQAZ01000014.1"/>
</dbReference>
<dbReference type="Proteomes" id="UP000255355">
    <property type="component" value="Unassembled WGS sequence"/>
</dbReference>
<keyword evidence="2 4" id="KW-0472">Membrane</keyword>
<evidence type="ECO:0000313" key="5">
    <source>
        <dbReference type="EMBL" id="RDI45041.1"/>
    </source>
</evidence>
<evidence type="ECO:0000256" key="4">
    <source>
        <dbReference type="SAM" id="Phobius"/>
    </source>
</evidence>
<evidence type="ECO:0000256" key="1">
    <source>
        <dbReference type="ARBA" id="ARBA00004370"/>
    </source>
</evidence>
<dbReference type="GO" id="GO:0016020">
    <property type="term" value="C:membrane"/>
    <property type="evidence" value="ECO:0007669"/>
    <property type="project" value="UniProtKB-SubCell"/>
</dbReference>
<reference evidence="5 6" key="1">
    <citation type="submission" date="2018-07" db="EMBL/GenBank/DDBJ databases">
        <title>Genomic Encyclopedia of Type Strains, Phase IV (KMG-IV): sequencing the most valuable type-strain genomes for metagenomic binning, comparative biology and taxonomic classification.</title>
        <authorList>
            <person name="Goeker M."/>
        </authorList>
    </citation>
    <scope>NUCLEOTIDE SEQUENCE [LARGE SCALE GENOMIC DNA]</scope>
    <source>
        <strain evidence="5 6">DSM 44952</strain>
    </source>
</reference>
<keyword evidence="6" id="KW-1185">Reference proteome</keyword>
<feature type="transmembrane region" description="Helical" evidence="4">
    <location>
        <begin position="78"/>
        <end position="98"/>
    </location>
</feature>
<protein>
    <submittedName>
        <fullName evidence="5">Mce-associated membrane protein</fullName>
    </submittedName>
</protein>
<dbReference type="PANTHER" id="PTHR37042:SF4">
    <property type="entry name" value="OUTER MEMBRANE PROTEIN RV1973"/>
    <property type="match status" value="1"/>
</dbReference>
<proteinExistence type="predicted"/>
<keyword evidence="4" id="KW-0812">Transmembrane</keyword>